<organism evidence="8 9">
    <name type="scientific">Diaporthe helianthi</name>
    <dbReference type="NCBI Taxonomy" id="158607"/>
    <lineage>
        <taxon>Eukaryota</taxon>
        <taxon>Fungi</taxon>
        <taxon>Dikarya</taxon>
        <taxon>Ascomycota</taxon>
        <taxon>Pezizomycotina</taxon>
        <taxon>Sordariomycetes</taxon>
        <taxon>Sordariomycetidae</taxon>
        <taxon>Diaporthales</taxon>
        <taxon>Diaporthaceae</taxon>
        <taxon>Diaporthe</taxon>
    </lineage>
</organism>
<keyword evidence="3" id="KW-0479">Metal-binding</keyword>
<protein>
    <recommendedName>
        <fullName evidence="7">DUF1907 domain-containing protein</fullName>
    </recommendedName>
</protein>
<dbReference type="InterPro" id="IPR015021">
    <property type="entry name" value="C11orf54_DUF1907"/>
</dbReference>
<proteinExistence type="predicted"/>
<dbReference type="Pfam" id="PF08925">
    <property type="entry name" value="DUF1907"/>
    <property type="match status" value="1"/>
</dbReference>
<keyword evidence="4" id="KW-0378">Hydrolase</keyword>
<dbReference type="GO" id="GO:0008270">
    <property type="term" value="F:zinc ion binding"/>
    <property type="evidence" value="ECO:0007669"/>
    <property type="project" value="TreeGrafter"/>
</dbReference>
<dbReference type="CDD" id="cd17298">
    <property type="entry name" value="DUF1907"/>
    <property type="match status" value="1"/>
</dbReference>
<gene>
    <name evidence="8" type="ORF">DHEL01_v211591</name>
</gene>
<dbReference type="InParanoid" id="A0A2P5HIC6"/>
<keyword evidence="5" id="KW-0862">Zinc</keyword>
<sequence>MAEDHWPVRRVLLQPPSLNEVAAAVHNGLGSNFGTWSASVSTPPDLRQPPFHLAGRGLSGNPRVADIGGQSNLFPEVNLDKRYDLLKLSKQMEMTSGVLIGAGAGPFFDLGRNIELMPNIAFGSASDGDVSNCTRYAKVLDDGSALCEKIGTSTGCGLMCNVFGCDGETGSLLHVKAKGRTGKLNFTEAIQKGLADTYGDRLISLGGVFVVCSGKLKMHVMPDFPDEPLTSRQDVDQWLHWYDMDSPMVCLSVLHSGDDKGLGLRKEHTHCFGADAGGGEDSRRGGHYHFDLDETTETVEYEGWFNVAEILYKID</sequence>
<evidence type="ECO:0000313" key="9">
    <source>
        <dbReference type="Proteomes" id="UP000094444"/>
    </source>
</evidence>
<evidence type="ECO:0000256" key="3">
    <source>
        <dbReference type="ARBA" id="ARBA00022723"/>
    </source>
</evidence>
<feature type="domain" description="DUF1907" evidence="7">
    <location>
        <begin position="24"/>
        <end position="314"/>
    </location>
</feature>
<evidence type="ECO:0000256" key="2">
    <source>
        <dbReference type="ARBA" id="ARBA00011245"/>
    </source>
</evidence>
<dbReference type="GO" id="GO:0016788">
    <property type="term" value="F:hydrolase activity, acting on ester bonds"/>
    <property type="evidence" value="ECO:0007669"/>
    <property type="project" value="TreeGrafter"/>
</dbReference>
<evidence type="ECO:0000256" key="4">
    <source>
        <dbReference type="ARBA" id="ARBA00022801"/>
    </source>
</evidence>
<comment type="caution">
    <text evidence="8">The sequence shown here is derived from an EMBL/GenBank/DDBJ whole genome shotgun (WGS) entry which is preliminary data.</text>
</comment>
<dbReference type="GO" id="GO:0005634">
    <property type="term" value="C:nucleus"/>
    <property type="evidence" value="ECO:0007669"/>
    <property type="project" value="UniProtKB-SubCell"/>
</dbReference>
<dbReference type="PANTHER" id="PTHR13204:SF1">
    <property type="entry name" value="ESTER HYDROLASE C11ORF54"/>
    <property type="match status" value="1"/>
</dbReference>
<evidence type="ECO:0000313" key="8">
    <source>
        <dbReference type="EMBL" id="POS70011.1"/>
    </source>
</evidence>
<dbReference type="AlphaFoldDB" id="A0A2P5HIC6"/>
<dbReference type="PANTHER" id="PTHR13204">
    <property type="entry name" value="PTD012 PROTEIN"/>
    <property type="match status" value="1"/>
</dbReference>
<evidence type="ECO:0000256" key="6">
    <source>
        <dbReference type="ARBA" id="ARBA00023242"/>
    </source>
</evidence>
<keyword evidence="9" id="KW-1185">Reference proteome</keyword>
<name>A0A2P5HIC6_DIAHE</name>
<keyword evidence="6" id="KW-0539">Nucleus</keyword>
<accession>A0A2P5HIC6</accession>
<evidence type="ECO:0000256" key="5">
    <source>
        <dbReference type="ARBA" id="ARBA00022833"/>
    </source>
</evidence>
<dbReference type="SUPFAM" id="SSF117856">
    <property type="entry name" value="AF0104/ALDC/Ptd012-like"/>
    <property type="match status" value="1"/>
</dbReference>
<comment type="subunit">
    <text evidence="2">Monomer.</text>
</comment>
<comment type="subcellular location">
    <subcellularLocation>
        <location evidence="1">Nucleus</location>
    </subcellularLocation>
</comment>
<dbReference type="EMBL" id="MAVT02001856">
    <property type="protein sequence ID" value="POS70011.1"/>
    <property type="molecule type" value="Genomic_DNA"/>
</dbReference>
<reference evidence="8" key="1">
    <citation type="submission" date="2017-09" db="EMBL/GenBank/DDBJ databases">
        <title>Polyketide synthases of a Diaporthe helianthi virulent isolate.</title>
        <authorList>
            <person name="Baroncelli R."/>
        </authorList>
    </citation>
    <scope>NUCLEOTIDE SEQUENCE [LARGE SCALE GENOMIC DNA]</scope>
    <source>
        <strain evidence="8">7/96</strain>
    </source>
</reference>
<dbReference type="OrthoDB" id="5119241at2759"/>
<dbReference type="SMART" id="SM01168">
    <property type="entry name" value="DUF1907"/>
    <property type="match status" value="1"/>
</dbReference>
<evidence type="ECO:0000256" key="1">
    <source>
        <dbReference type="ARBA" id="ARBA00004123"/>
    </source>
</evidence>
<dbReference type="Proteomes" id="UP000094444">
    <property type="component" value="Unassembled WGS sequence"/>
</dbReference>
<evidence type="ECO:0000259" key="7">
    <source>
        <dbReference type="SMART" id="SM01168"/>
    </source>
</evidence>